<reference evidence="4" key="2">
    <citation type="submission" date="2015-01" db="EMBL/GenBank/DDBJ databases">
        <title>Evolutionary Origins and Diversification of the Mycorrhizal Mutualists.</title>
        <authorList>
            <consortium name="DOE Joint Genome Institute"/>
            <consortium name="Mycorrhizal Genomics Consortium"/>
            <person name="Kohler A."/>
            <person name="Kuo A."/>
            <person name="Nagy L.G."/>
            <person name="Floudas D."/>
            <person name="Copeland A."/>
            <person name="Barry K.W."/>
            <person name="Cichocki N."/>
            <person name="Veneault-Fourrey C."/>
            <person name="LaButti K."/>
            <person name="Lindquist E.A."/>
            <person name="Lipzen A."/>
            <person name="Lundell T."/>
            <person name="Morin E."/>
            <person name="Murat C."/>
            <person name="Riley R."/>
            <person name="Ohm R."/>
            <person name="Sun H."/>
            <person name="Tunlid A."/>
            <person name="Henrissat B."/>
            <person name="Grigoriev I.V."/>
            <person name="Hibbett D.S."/>
            <person name="Martin F."/>
        </authorList>
    </citation>
    <scope>NUCLEOTIDE SEQUENCE [LARGE SCALE GENOMIC DNA]</scope>
    <source>
        <strain evidence="4">MAFF 305830</strain>
    </source>
</reference>
<dbReference type="STRING" id="933852.A0A0C3B7N6"/>
<feature type="compositionally biased region" description="Basic and acidic residues" evidence="1">
    <location>
        <begin position="187"/>
        <end position="210"/>
    </location>
</feature>
<feature type="compositionally biased region" description="Basic residues" evidence="1">
    <location>
        <begin position="446"/>
        <end position="458"/>
    </location>
</feature>
<gene>
    <name evidence="3" type="ORF">M408DRAFT_326569</name>
</gene>
<evidence type="ECO:0000313" key="3">
    <source>
        <dbReference type="EMBL" id="KIM32845.1"/>
    </source>
</evidence>
<feature type="region of interest" description="Disordered" evidence="1">
    <location>
        <begin position="323"/>
        <end position="488"/>
    </location>
</feature>
<dbReference type="InterPro" id="IPR009730">
    <property type="entry name" value="MFAP1_C"/>
</dbReference>
<sequence length="488" mass="55946">MASVSRKAAPRPAKPAQRYFAKKGPTARGDDGSSEEEQEQAVIEQASEEEIGTFDQEVDAQSFVYANKQPGKAARTVKVALGNVEVKDGRVFVDGQAESGKTIVEQQKEEESSESESEEEEESSEEESESEEEVQRPQIRPVFVSKTARNTLKERDELAFDTEEATKKREAAAEERKRQSRGMVGETIKRGMAEKEVQAPGKEIDDTDGKDPEEEFEAWRMRELMRLKRDKEAERQREEERLEIERRRAMPEEQRLKEDLERAQKLRDEKPKGNGVFLQKYWHKGAFYQDAEELKRTDLSGATESQVDVSLLPKIMQVKNFGKRSRTKYTHLKDEDTTMASPTKDGGKPSLTPADGQGCFLCGGPHLKRDCPQLSGPPGQSVPKTGTNAATLSSNRKWGDNSKDQSDWRDRPTTTHDRDRDHRSDRRHDERRDRDRDTRHAPSYSRRSRSPPPRRRSHSRSDGDRRHSRSPPSRPRHNDRSPKRRRLD</sequence>
<feature type="compositionally biased region" description="Polar residues" evidence="1">
    <location>
        <begin position="382"/>
        <end position="396"/>
    </location>
</feature>
<evidence type="ECO:0000313" key="4">
    <source>
        <dbReference type="Proteomes" id="UP000054097"/>
    </source>
</evidence>
<dbReference type="InterPro" id="IPR033194">
    <property type="entry name" value="MFAP1"/>
</dbReference>
<dbReference type="OrthoDB" id="1111734at2759"/>
<feature type="domain" description="Micro-fibrillar-associated protein 1 C-terminal" evidence="2">
    <location>
        <begin position="129"/>
        <end position="337"/>
    </location>
</feature>
<dbReference type="PANTHER" id="PTHR15327">
    <property type="entry name" value="MICROFIBRIL-ASSOCIATED PROTEIN"/>
    <property type="match status" value="1"/>
</dbReference>
<feature type="compositionally biased region" description="Basic and acidic residues" evidence="1">
    <location>
        <begin position="397"/>
        <end position="440"/>
    </location>
</feature>
<dbReference type="Pfam" id="PF06991">
    <property type="entry name" value="MFAP1"/>
    <property type="match status" value="1"/>
</dbReference>
<reference evidence="3 4" key="1">
    <citation type="submission" date="2014-04" db="EMBL/GenBank/DDBJ databases">
        <authorList>
            <consortium name="DOE Joint Genome Institute"/>
            <person name="Kuo A."/>
            <person name="Zuccaro A."/>
            <person name="Kohler A."/>
            <person name="Nagy L.G."/>
            <person name="Floudas D."/>
            <person name="Copeland A."/>
            <person name="Barry K.W."/>
            <person name="Cichocki N."/>
            <person name="Veneault-Fourrey C."/>
            <person name="LaButti K."/>
            <person name="Lindquist E.A."/>
            <person name="Lipzen A."/>
            <person name="Lundell T."/>
            <person name="Morin E."/>
            <person name="Murat C."/>
            <person name="Sun H."/>
            <person name="Tunlid A."/>
            <person name="Henrissat B."/>
            <person name="Grigoriev I.V."/>
            <person name="Hibbett D.S."/>
            <person name="Martin F."/>
            <person name="Nordberg H.P."/>
            <person name="Cantor M.N."/>
            <person name="Hua S.X."/>
        </authorList>
    </citation>
    <scope>NUCLEOTIDE SEQUENCE [LARGE SCALE GENOMIC DNA]</scope>
    <source>
        <strain evidence="3 4">MAFF 305830</strain>
    </source>
</reference>
<feature type="compositionally biased region" description="Basic and acidic residues" evidence="1">
    <location>
        <begin position="151"/>
        <end position="177"/>
    </location>
</feature>
<feature type="compositionally biased region" description="Low complexity" evidence="1">
    <location>
        <begin position="1"/>
        <end position="16"/>
    </location>
</feature>
<feature type="compositionally biased region" description="Basic residues" evidence="1">
    <location>
        <begin position="466"/>
        <end position="475"/>
    </location>
</feature>
<dbReference type="HOGENOM" id="CLU_022379_1_1_1"/>
<evidence type="ECO:0000256" key="1">
    <source>
        <dbReference type="SAM" id="MobiDB-lite"/>
    </source>
</evidence>
<feature type="compositionally biased region" description="Acidic residues" evidence="1">
    <location>
        <begin position="111"/>
        <end position="132"/>
    </location>
</feature>
<feature type="region of interest" description="Disordered" evidence="1">
    <location>
        <begin position="246"/>
        <end position="268"/>
    </location>
</feature>
<dbReference type="AlphaFoldDB" id="A0A0C3B7N6"/>
<feature type="region of interest" description="Disordered" evidence="1">
    <location>
        <begin position="93"/>
        <end position="213"/>
    </location>
</feature>
<dbReference type="Proteomes" id="UP000054097">
    <property type="component" value="Unassembled WGS sequence"/>
</dbReference>
<feature type="region of interest" description="Disordered" evidence="1">
    <location>
        <begin position="1"/>
        <end position="51"/>
    </location>
</feature>
<evidence type="ECO:0000259" key="2">
    <source>
        <dbReference type="Pfam" id="PF06991"/>
    </source>
</evidence>
<organism evidence="3 4">
    <name type="scientific">Serendipita vermifera MAFF 305830</name>
    <dbReference type="NCBI Taxonomy" id="933852"/>
    <lineage>
        <taxon>Eukaryota</taxon>
        <taxon>Fungi</taxon>
        <taxon>Dikarya</taxon>
        <taxon>Basidiomycota</taxon>
        <taxon>Agaricomycotina</taxon>
        <taxon>Agaricomycetes</taxon>
        <taxon>Sebacinales</taxon>
        <taxon>Serendipitaceae</taxon>
        <taxon>Serendipita</taxon>
    </lineage>
</organism>
<dbReference type="EMBL" id="KN824279">
    <property type="protein sequence ID" value="KIM32845.1"/>
    <property type="molecule type" value="Genomic_DNA"/>
</dbReference>
<protein>
    <recommendedName>
        <fullName evidence="2">Micro-fibrillar-associated protein 1 C-terminal domain-containing protein</fullName>
    </recommendedName>
</protein>
<name>A0A0C3B7N6_SERVB</name>
<proteinExistence type="predicted"/>
<accession>A0A0C3B7N6</accession>
<keyword evidence="4" id="KW-1185">Reference proteome</keyword>